<comment type="similarity">
    <text evidence="2 7">Belongs to the phospholipase D family.</text>
</comment>
<feature type="region of interest" description="Disordered" evidence="8">
    <location>
        <begin position="910"/>
        <end position="931"/>
    </location>
</feature>
<dbReference type="GO" id="GO:0009395">
    <property type="term" value="P:phospholipid catabolic process"/>
    <property type="evidence" value="ECO:0007669"/>
    <property type="project" value="TreeGrafter"/>
</dbReference>
<evidence type="ECO:0000256" key="8">
    <source>
        <dbReference type="SAM" id="MobiDB-lite"/>
    </source>
</evidence>
<feature type="compositionally biased region" description="Acidic residues" evidence="8">
    <location>
        <begin position="95"/>
        <end position="105"/>
    </location>
</feature>
<feature type="compositionally biased region" description="Basic and acidic residues" evidence="8">
    <location>
        <begin position="51"/>
        <end position="67"/>
    </location>
</feature>
<dbReference type="Gene3D" id="3.30.1520.10">
    <property type="entry name" value="Phox-like domain"/>
    <property type="match status" value="1"/>
</dbReference>
<dbReference type="PANTHER" id="PTHR18896">
    <property type="entry name" value="PHOSPHOLIPASE D"/>
    <property type="match status" value="1"/>
</dbReference>
<evidence type="ECO:0000256" key="7">
    <source>
        <dbReference type="PIRNR" id="PIRNR009376"/>
    </source>
</evidence>
<dbReference type="SUPFAM" id="SSF64268">
    <property type="entry name" value="PX domain"/>
    <property type="match status" value="2"/>
</dbReference>
<dbReference type="InterPro" id="IPR001849">
    <property type="entry name" value="PH_domain"/>
</dbReference>
<dbReference type="EMBL" id="DS268424">
    <property type="protein sequence ID" value="EFO91461.1"/>
    <property type="molecule type" value="Genomic_DNA"/>
</dbReference>
<evidence type="ECO:0000259" key="10">
    <source>
        <dbReference type="PROSITE" id="PS50195"/>
    </source>
</evidence>
<protein>
    <recommendedName>
        <fullName evidence="7">Phospholipase</fullName>
        <ecNumber evidence="7">3.1.4.4</ecNumber>
    </recommendedName>
</protein>
<keyword evidence="4 7" id="KW-0378">Hydrolase</keyword>
<feature type="domain" description="PLD phosphodiesterase" evidence="9">
    <location>
        <begin position="1251"/>
        <end position="1278"/>
    </location>
</feature>
<dbReference type="CDD" id="cd01254">
    <property type="entry name" value="PH_PLD"/>
    <property type="match status" value="1"/>
</dbReference>
<feature type="compositionally biased region" description="Basic residues" evidence="8">
    <location>
        <begin position="327"/>
        <end position="338"/>
    </location>
</feature>
<evidence type="ECO:0000256" key="4">
    <source>
        <dbReference type="ARBA" id="ARBA00022801"/>
    </source>
</evidence>
<dbReference type="FunFam" id="3.30.870.10:FF:000054">
    <property type="entry name" value="Phospholipase"/>
    <property type="match status" value="1"/>
</dbReference>
<feature type="compositionally biased region" description="Basic and acidic residues" evidence="8">
    <location>
        <begin position="76"/>
        <end position="87"/>
    </location>
</feature>
<feature type="compositionally biased region" description="Basic residues" evidence="8">
    <location>
        <begin position="914"/>
        <end position="929"/>
    </location>
</feature>
<dbReference type="OrthoDB" id="14911at2759"/>
<dbReference type="SMART" id="SM00233">
    <property type="entry name" value="PH"/>
    <property type="match status" value="1"/>
</dbReference>
<evidence type="ECO:0000313" key="12">
    <source>
        <dbReference type="Proteomes" id="UP000008281"/>
    </source>
</evidence>
<dbReference type="STRING" id="31234.E3M4E1"/>
<dbReference type="SMART" id="SM00312">
    <property type="entry name" value="PX"/>
    <property type="match status" value="1"/>
</dbReference>
<dbReference type="SMART" id="SM00155">
    <property type="entry name" value="PLDc"/>
    <property type="match status" value="2"/>
</dbReference>
<dbReference type="PROSITE" id="PS50035">
    <property type="entry name" value="PLD"/>
    <property type="match status" value="2"/>
</dbReference>
<dbReference type="HOGENOM" id="CLU_000690_2_0_1"/>
<dbReference type="EC" id="3.1.4.4" evidence="7"/>
<evidence type="ECO:0000256" key="6">
    <source>
        <dbReference type="ARBA" id="ARBA00023098"/>
    </source>
</evidence>
<comment type="catalytic activity">
    <reaction evidence="1 7">
        <text>a 1,2-diacyl-sn-glycero-3-phosphocholine + H2O = a 1,2-diacyl-sn-glycero-3-phosphate + choline + H(+)</text>
        <dbReference type="Rhea" id="RHEA:14445"/>
        <dbReference type="ChEBI" id="CHEBI:15354"/>
        <dbReference type="ChEBI" id="CHEBI:15377"/>
        <dbReference type="ChEBI" id="CHEBI:15378"/>
        <dbReference type="ChEBI" id="CHEBI:57643"/>
        <dbReference type="ChEBI" id="CHEBI:58608"/>
        <dbReference type="EC" id="3.1.4.4"/>
    </reaction>
</comment>
<dbReference type="GO" id="GO:0004630">
    <property type="term" value="F:phospholipase D activity"/>
    <property type="evidence" value="ECO:0007669"/>
    <property type="project" value="UniProtKB-UniRule"/>
</dbReference>
<evidence type="ECO:0000259" key="9">
    <source>
        <dbReference type="PROSITE" id="PS50035"/>
    </source>
</evidence>
<dbReference type="InterPro" id="IPR036871">
    <property type="entry name" value="PX_dom_sf"/>
</dbReference>
<dbReference type="OMA" id="EWRLDQI"/>
<sequence>MESEDEESRRPRTTSSGHLEPKDTTENNSVNSSVMHDRGIPGLLPATQASEKQKKAVIRFRDHEGRAESPPSNLNVRRDSKTVHIDEISSPQSLDYDDGSDSSDDDEIQYCDCVAAALQQSLPGTPGRKVLSIGIIPYMSIYDTQQQARRRGYWIPGVPVNAKIVKVERNTDRGIHFINTLLYTIELEHGQFRWSVVRNYKDFTLLNNRLMAHRAREQFMAPIKRTQERFDNYLEHMGIDIIPDHKPDCPYSNQSSKRKKHPKLEVLKRDSDGIEETKYSSAPLASVESPGEVEEEQKKEVHMQQAVQSGILAEEADATANSEGTPKRQRRQQRKKDRHTLPRFPMMPDSMVTNLEHRKELLENWLQMVLHIPINRNHHETAEFLEVSRYSFVNELGGKHTEGFVKKRPGGSRVFLGWKQCCVRYLLPWSKRWLMVRDSFVAYMDHRSEQIRMVLLMDRDFKVAAGGKETEGIPTGLIITNTQHELHLKCRRLQDTATWKSIIEQAMGGIGNIWLQPHRFSSSFPVRDNCHAKWFVDAKTYMEYAADMMELAREEIYITDWWLSPEIYMKRPALEGNYWRLDEILKRKAEQGVKIFILLYKEMEMALGLNSIYTKRTLQGLHENIKVMRHPDHYPSTGTFFWAHHEKILVIDQLISFVGGVDLCFGRWDDHRHVLTDLGSVQYSGAHQVSTNMASGLRSLMTAPLTLSPLGLEEHEKVTPRNEKGERNGSVKHVAVEEVDEVEEPQEVTERTQETEVDDEDVSEDPEVKKIIEETVFTDKETGGVVVRTLNKFPVDEAVRHSSPADPQKNWKETKTTVVESTSSSGGMVTKTTTTTTTVKVVKDNTLEKEKNKKDLRRAVTSLDRQRKHVPLEILEKAGPAPSMMEKCAKSGMDFAQAAEKYKEYVESGAVQKEKHRAQTPPNRRKAKKDSRITRAVGNWKSNRAKRKWKQMLESDEATMGYELDWLRLREMDEKGDGDDQIDGGVKLWYGKDYVNYIAKDFVEVDMPFHDFIDRGTTPRMPWHDIHSVTFGAPARDVARHFIQRWNATKTEKLKDDNNYPYLLPKSYENVRVPRVFKTANASEMVNVQVLRSLSNWSGLINQTEDSIQMAYLSLIANSKVSSLSSVSHDLLRFQHYLYIENQFFVSMIDSNDVTNEICKVIYNRIVRAYKEKENFRVYIMIPLLPGFEGDVGAPGGSSLQAVLHWTYRSLSQGPNSLIQRLKAVMPDPFKYIHVGSLRTYDRLGQKLVSELVYIHCKLLIVDDETVIIGSANINDRSQCGNRDSEVCCVYTDVVKERSVMDGKPFEAGRFAKSLRMQCMREHLGLLPDSRRKAKFPYAVSCDDPVADSFYVDVWQSTAKSNAQIYEEVFRSYPTDFVETFDEFQKWTSQIPMSEYSPQQAEERVRDLKGVLVDFPLNFLCKAVLTPGITSKEGLVPSAVFT</sequence>
<dbReference type="GO" id="GO:0035556">
    <property type="term" value="P:intracellular signal transduction"/>
    <property type="evidence" value="ECO:0007669"/>
    <property type="project" value="InterPro"/>
</dbReference>
<feature type="compositionally biased region" description="Low complexity" evidence="8">
    <location>
        <begin position="816"/>
        <end position="830"/>
    </location>
</feature>
<evidence type="ECO:0000313" key="11">
    <source>
        <dbReference type="EMBL" id="EFO91461.1"/>
    </source>
</evidence>
<dbReference type="Pfam" id="PF00614">
    <property type="entry name" value="PLDc"/>
    <property type="match status" value="2"/>
</dbReference>
<dbReference type="CDD" id="cd09141">
    <property type="entry name" value="PLDc_vPLD1_2_yPLD_like_2"/>
    <property type="match status" value="1"/>
</dbReference>
<feature type="domain" description="PLD phosphodiesterase" evidence="9">
    <location>
        <begin position="640"/>
        <end position="667"/>
    </location>
</feature>
<dbReference type="eggNOG" id="KOG1329">
    <property type="taxonomic scope" value="Eukaryota"/>
</dbReference>
<evidence type="ECO:0000256" key="2">
    <source>
        <dbReference type="ARBA" id="ARBA00008664"/>
    </source>
</evidence>
<evidence type="ECO:0000256" key="3">
    <source>
        <dbReference type="ARBA" id="ARBA00022737"/>
    </source>
</evidence>
<keyword evidence="12" id="KW-1185">Reference proteome</keyword>
<dbReference type="GO" id="GO:0060627">
    <property type="term" value="P:regulation of vesicle-mediated transport"/>
    <property type="evidence" value="ECO:0007669"/>
    <property type="project" value="TreeGrafter"/>
</dbReference>
<dbReference type="PIRSF" id="PIRSF009376">
    <property type="entry name" value="Phospholipase_D_euk"/>
    <property type="match status" value="1"/>
</dbReference>
<name>E3M4E1_CAERE</name>
<keyword evidence="3" id="KW-0677">Repeat</keyword>
<feature type="domain" description="PX" evidence="10">
    <location>
        <begin position="161"/>
        <end position="391"/>
    </location>
</feature>
<dbReference type="InterPro" id="IPR016555">
    <property type="entry name" value="PLipase_D_euk"/>
</dbReference>
<feature type="region of interest" description="Disordered" evidence="8">
    <location>
        <begin position="740"/>
        <end position="765"/>
    </location>
</feature>
<gene>
    <name evidence="11" type="primary">Cre-pld-1</name>
    <name evidence="11" type="ORF">CRE_11906</name>
</gene>
<dbReference type="Proteomes" id="UP000008281">
    <property type="component" value="Unassembled WGS sequence"/>
</dbReference>
<dbReference type="Gene3D" id="3.30.870.10">
    <property type="entry name" value="Endonuclease Chain A"/>
    <property type="match status" value="2"/>
</dbReference>
<feature type="region of interest" description="Disordered" evidence="8">
    <location>
        <begin position="798"/>
        <end position="830"/>
    </location>
</feature>
<organism evidence="12">
    <name type="scientific">Caenorhabditis remanei</name>
    <name type="common">Caenorhabditis vulgaris</name>
    <dbReference type="NCBI Taxonomy" id="31234"/>
    <lineage>
        <taxon>Eukaryota</taxon>
        <taxon>Metazoa</taxon>
        <taxon>Ecdysozoa</taxon>
        <taxon>Nematoda</taxon>
        <taxon>Chromadorea</taxon>
        <taxon>Rhabditida</taxon>
        <taxon>Rhabditina</taxon>
        <taxon>Rhabditomorpha</taxon>
        <taxon>Rhabditoidea</taxon>
        <taxon>Rhabditidae</taxon>
        <taxon>Peloderinae</taxon>
        <taxon>Caenorhabditis</taxon>
    </lineage>
</organism>
<evidence type="ECO:0000256" key="5">
    <source>
        <dbReference type="ARBA" id="ARBA00022963"/>
    </source>
</evidence>
<dbReference type="SUPFAM" id="SSF50729">
    <property type="entry name" value="PH domain-like"/>
    <property type="match status" value="1"/>
</dbReference>
<reference evidence="11" key="1">
    <citation type="submission" date="2007-07" db="EMBL/GenBank/DDBJ databases">
        <title>PCAP assembly of the Caenorhabditis remanei genome.</title>
        <authorList>
            <consortium name="The Caenorhabditis remanei Sequencing Consortium"/>
            <person name="Wilson R.K."/>
        </authorList>
    </citation>
    <scope>NUCLEOTIDE SEQUENCE [LARGE SCALE GENOMIC DNA]</scope>
    <source>
        <strain evidence="11">PB4641</strain>
    </source>
</reference>
<dbReference type="PANTHER" id="PTHR18896:SF76">
    <property type="entry name" value="PHOSPHOLIPASE"/>
    <property type="match status" value="1"/>
</dbReference>
<dbReference type="FunCoup" id="E3M4E1">
    <property type="interactions" value="2334"/>
</dbReference>
<keyword evidence="6" id="KW-0443">Lipid metabolism</keyword>
<dbReference type="PROSITE" id="PS50195">
    <property type="entry name" value="PX"/>
    <property type="match status" value="1"/>
</dbReference>
<dbReference type="GO" id="GO:0035091">
    <property type="term" value="F:phosphatidylinositol binding"/>
    <property type="evidence" value="ECO:0007669"/>
    <property type="project" value="InterPro"/>
</dbReference>
<proteinExistence type="inferred from homology"/>
<dbReference type="InParanoid" id="E3M4E1"/>
<dbReference type="InterPro" id="IPR001683">
    <property type="entry name" value="PX_dom"/>
</dbReference>
<dbReference type="InterPro" id="IPR001736">
    <property type="entry name" value="PLipase_D/transphosphatidylase"/>
</dbReference>
<accession>E3M4E1</accession>
<feature type="region of interest" description="Disordered" evidence="8">
    <location>
        <begin position="1"/>
        <end position="105"/>
    </location>
</feature>
<keyword evidence="5 7" id="KW-0442">Lipid degradation</keyword>
<dbReference type="FunFam" id="3.30.870.10:FF:000050">
    <property type="entry name" value="Phospholipase"/>
    <property type="match status" value="1"/>
</dbReference>
<feature type="compositionally biased region" description="Basic and acidic residues" evidence="8">
    <location>
        <begin position="263"/>
        <end position="278"/>
    </location>
</feature>
<dbReference type="GO" id="GO:0006654">
    <property type="term" value="P:phosphatidic acid biosynthetic process"/>
    <property type="evidence" value="ECO:0007669"/>
    <property type="project" value="InterPro"/>
</dbReference>
<feature type="region of interest" description="Disordered" evidence="8">
    <location>
        <begin position="244"/>
        <end position="348"/>
    </location>
</feature>
<feature type="compositionally biased region" description="Acidic residues" evidence="8">
    <location>
        <begin position="755"/>
        <end position="765"/>
    </location>
</feature>
<dbReference type="InterPro" id="IPR015679">
    <property type="entry name" value="PLipase_D_fam"/>
</dbReference>
<dbReference type="SUPFAM" id="SSF56024">
    <property type="entry name" value="Phospholipase D/nuclease"/>
    <property type="match status" value="3"/>
</dbReference>
<evidence type="ECO:0000256" key="1">
    <source>
        <dbReference type="ARBA" id="ARBA00000798"/>
    </source>
</evidence>
<dbReference type="CDD" id="cd09138">
    <property type="entry name" value="PLDc_vPLD1_2_yPLD_like_1"/>
    <property type="match status" value="1"/>
</dbReference>